<comment type="pathway">
    <text evidence="1 15">Cofactor biosynthesis; adenosylcobalamin biosynthesis; adenosylcobalamin from cob(II)yrinate a,c-diamide: step 2/7.</text>
</comment>
<evidence type="ECO:0000256" key="3">
    <source>
        <dbReference type="ARBA" id="ARBA00011233"/>
    </source>
</evidence>
<evidence type="ECO:0000256" key="8">
    <source>
        <dbReference type="ARBA" id="ARBA00022741"/>
    </source>
</evidence>
<comment type="catalytic activity">
    <reaction evidence="14 15">
        <text>2 cob(II)alamin + reduced [electron-transfer flavoprotein] + 2 ATP = 2 adenosylcob(III)alamin + 2 triphosphate + oxidized [electron-transfer flavoprotein] + 3 H(+)</text>
        <dbReference type="Rhea" id="RHEA:28671"/>
        <dbReference type="Rhea" id="RHEA-COMP:10685"/>
        <dbReference type="Rhea" id="RHEA-COMP:10686"/>
        <dbReference type="ChEBI" id="CHEBI:15378"/>
        <dbReference type="ChEBI" id="CHEBI:16304"/>
        <dbReference type="ChEBI" id="CHEBI:18036"/>
        <dbReference type="ChEBI" id="CHEBI:18408"/>
        <dbReference type="ChEBI" id="CHEBI:30616"/>
        <dbReference type="ChEBI" id="CHEBI:57692"/>
        <dbReference type="ChEBI" id="CHEBI:58307"/>
        <dbReference type="EC" id="2.5.1.17"/>
    </reaction>
</comment>
<evidence type="ECO:0000256" key="10">
    <source>
        <dbReference type="ARBA" id="ARBA00031529"/>
    </source>
</evidence>
<evidence type="ECO:0000256" key="6">
    <source>
        <dbReference type="ARBA" id="ARBA00022573"/>
    </source>
</evidence>
<evidence type="ECO:0000256" key="13">
    <source>
        <dbReference type="ARBA" id="ARBA00048555"/>
    </source>
</evidence>
<evidence type="ECO:0000256" key="7">
    <source>
        <dbReference type="ARBA" id="ARBA00022679"/>
    </source>
</evidence>
<keyword evidence="8 15" id="KW-0547">Nucleotide-binding</keyword>
<evidence type="ECO:0000256" key="12">
    <source>
        <dbReference type="ARBA" id="ARBA00033354"/>
    </source>
</evidence>
<dbReference type="GO" id="GO:0008817">
    <property type="term" value="F:corrinoid adenosyltransferase activity"/>
    <property type="evidence" value="ECO:0007669"/>
    <property type="project" value="UniProtKB-UniRule"/>
</dbReference>
<protein>
    <recommendedName>
        <fullName evidence="5 15">Corrinoid adenosyltransferase</fullName>
        <ecNumber evidence="4 15">2.5.1.17</ecNumber>
    </recommendedName>
    <alternativeName>
        <fullName evidence="10 15">Cob(II)alamin adenosyltransferase</fullName>
    </alternativeName>
    <alternativeName>
        <fullName evidence="12 15">Cob(II)yrinic acid a,c-diamide adenosyltransferase</fullName>
    </alternativeName>
    <alternativeName>
        <fullName evidence="11 15">Cobinamide/cobalamin adenosyltransferase</fullName>
    </alternativeName>
</protein>
<keyword evidence="6 15" id="KW-0169">Cobalamin biosynthesis</keyword>
<dbReference type="Pfam" id="PF01923">
    <property type="entry name" value="Cob_adeno_trans"/>
    <property type="match status" value="1"/>
</dbReference>
<keyword evidence="9 15" id="KW-0067">ATP-binding</keyword>
<sequence length="193" mass="22157">MKIYTKTGDKGMTKLVGSTTVAKDSDRVESYGTIDELNSWVGYIISQLPSENQVVKNELKLLQNFLFDVGTDLSTPIETKRPFKLQPESVTWLEERIDYFTAESPDIDRFILPGGTPEASMVHVARTIARRGERAIVRLNWTAKINEQVLIFTNRLSDYFYALARYLNVQANEPDIFYERGEKVFHKIKEEGL</sequence>
<evidence type="ECO:0000313" key="18">
    <source>
        <dbReference type="Proteomes" id="UP001183682"/>
    </source>
</evidence>
<evidence type="ECO:0000256" key="11">
    <source>
        <dbReference type="ARBA" id="ARBA00033334"/>
    </source>
</evidence>
<dbReference type="SUPFAM" id="SSF89028">
    <property type="entry name" value="Cobalamin adenosyltransferase-like"/>
    <property type="match status" value="1"/>
</dbReference>
<evidence type="ECO:0000256" key="9">
    <source>
        <dbReference type="ARBA" id="ARBA00022840"/>
    </source>
</evidence>
<dbReference type="GO" id="GO:0005524">
    <property type="term" value="F:ATP binding"/>
    <property type="evidence" value="ECO:0007669"/>
    <property type="project" value="UniProtKB-UniRule"/>
</dbReference>
<proteinExistence type="inferred from homology"/>
<dbReference type="Proteomes" id="UP001183682">
    <property type="component" value="Unassembled WGS sequence"/>
</dbReference>
<dbReference type="InterPro" id="IPR016030">
    <property type="entry name" value="CblAdoTrfase-like"/>
</dbReference>
<reference evidence="17" key="1">
    <citation type="submission" date="2023-03" db="EMBL/GenBank/DDBJ databases">
        <authorList>
            <person name="Shen W."/>
            <person name="Cai J."/>
        </authorList>
    </citation>
    <scope>NUCLEOTIDE SEQUENCE</scope>
    <source>
        <strain evidence="17">K69-2</strain>
    </source>
</reference>
<evidence type="ECO:0000256" key="14">
    <source>
        <dbReference type="ARBA" id="ARBA00048692"/>
    </source>
</evidence>
<dbReference type="Gene3D" id="1.20.1200.10">
    <property type="entry name" value="Cobalamin adenosyltransferase-like"/>
    <property type="match status" value="1"/>
</dbReference>
<evidence type="ECO:0000256" key="5">
    <source>
        <dbReference type="ARBA" id="ARBA00020963"/>
    </source>
</evidence>
<evidence type="ECO:0000256" key="4">
    <source>
        <dbReference type="ARBA" id="ARBA00012454"/>
    </source>
</evidence>
<comment type="caution">
    <text evidence="17">The sequence shown here is derived from an EMBL/GenBank/DDBJ whole genome shotgun (WGS) entry which is preliminary data.</text>
</comment>
<dbReference type="InterPro" id="IPR036451">
    <property type="entry name" value="CblAdoTrfase-like_sf"/>
</dbReference>
<evidence type="ECO:0000256" key="1">
    <source>
        <dbReference type="ARBA" id="ARBA00005121"/>
    </source>
</evidence>
<keyword evidence="7 15" id="KW-0808">Transferase</keyword>
<dbReference type="GO" id="GO:0009236">
    <property type="term" value="P:cobalamin biosynthetic process"/>
    <property type="evidence" value="ECO:0007669"/>
    <property type="project" value="UniProtKB-UniRule"/>
</dbReference>
<gene>
    <name evidence="17" type="ORF">P7E30_10785</name>
</gene>
<accession>A0AAE4HS41</accession>
<name>A0AAE4HS41_ENTGA</name>
<evidence type="ECO:0000256" key="2">
    <source>
        <dbReference type="ARBA" id="ARBA00007487"/>
    </source>
</evidence>
<feature type="domain" description="Cobalamin adenosyltransferase-like" evidence="16">
    <location>
        <begin position="3"/>
        <end position="167"/>
    </location>
</feature>
<dbReference type="AlphaFoldDB" id="A0AAE4HS41"/>
<evidence type="ECO:0000256" key="15">
    <source>
        <dbReference type="RuleBase" id="RU366026"/>
    </source>
</evidence>
<comment type="subunit">
    <text evidence="3">Homotrimer.</text>
</comment>
<dbReference type="PANTHER" id="PTHR12213">
    <property type="entry name" value="CORRINOID ADENOSYLTRANSFERASE"/>
    <property type="match status" value="1"/>
</dbReference>
<organism evidence="17 18">
    <name type="scientific">Enterococcus gallinarum</name>
    <dbReference type="NCBI Taxonomy" id="1353"/>
    <lineage>
        <taxon>Bacteria</taxon>
        <taxon>Bacillati</taxon>
        <taxon>Bacillota</taxon>
        <taxon>Bacilli</taxon>
        <taxon>Lactobacillales</taxon>
        <taxon>Enterococcaceae</taxon>
        <taxon>Enterococcus</taxon>
    </lineage>
</organism>
<dbReference type="EC" id="2.5.1.17" evidence="4 15"/>
<dbReference type="FunFam" id="1.20.1200.10:FF:000001">
    <property type="entry name" value="Cob(I)yrinic acid a,c-diamide adenosyltransferase"/>
    <property type="match status" value="1"/>
</dbReference>
<evidence type="ECO:0000259" key="16">
    <source>
        <dbReference type="Pfam" id="PF01923"/>
    </source>
</evidence>
<evidence type="ECO:0000313" key="17">
    <source>
        <dbReference type="EMBL" id="MDT2690685.1"/>
    </source>
</evidence>
<comment type="similarity">
    <text evidence="2 15">Belongs to the Cob(I)alamin adenosyltransferase family.</text>
</comment>
<dbReference type="EMBL" id="JARPZN010000007">
    <property type="protein sequence ID" value="MDT2690685.1"/>
    <property type="molecule type" value="Genomic_DNA"/>
</dbReference>
<dbReference type="InterPro" id="IPR029499">
    <property type="entry name" value="PduO-typ"/>
</dbReference>
<dbReference type="RefSeq" id="WP_311809966.1">
    <property type="nucleotide sequence ID" value="NZ_JARPZN010000007.1"/>
</dbReference>
<dbReference type="PANTHER" id="PTHR12213:SF0">
    <property type="entry name" value="CORRINOID ADENOSYLTRANSFERASE MMAB"/>
    <property type="match status" value="1"/>
</dbReference>
<dbReference type="NCBIfam" id="TIGR00636">
    <property type="entry name" value="PduO_Nterm"/>
    <property type="match status" value="1"/>
</dbReference>
<comment type="catalytic activity">
    <reaction evidence="13 15">
        <text>2 cob(II)yrinate a,c diamide + reduced [electron-transfer flavoprotein] + 2 ATP = 2 adenosylcob(III)yrinate a,c-diamide + 2 triphosphate + oxidized [electron-transfer flavoprotein] + 3 H(+)</text>
        <dbReference type="Rhea" id="RHEA:11528"/>
        <dbReference type="Rhea" id="RHEA-COMP:10685"/>
        <dbReference type="Rhea" id="RHEA-COMP:10686"/>
        <dbReference type="ChEBI" id="CHEBI:15378"/>
        <dbReference type="ChEBI" id="CHEBI:18036"/>
        <dbReference type="ChEBI" id="CHEBI:30616"/>
        <dbReference type="ChEBI" id="CHEBI:57692"/>
        <dbReference type="ChEBI" id="CHEBI:58307"/>
        <dbReference type="ChEBI" id="CHEBI:58503"/>
        <dbReference type="ChEBI" id="CHEBI:58537"/>
        <dbReference type="EC" id="2.5.1.17"/>
    </reaction>
</comment>